<organism evidence="1 2">
    <name type="scientific">Candidatus Marimicrobium litorale</name>
    <dbReference type="NCBI Taxonomy" id="2518991"/>
    <lineage>
        <taxon>Bacteria</taxon>
        <taxon>Pseudomonadati</taxon>
        <taxon>Pseudomonadota</taxon>
        <taxon>Gammaproteobacteria</taxon>
        <taxon>Cellvibrionales</taxon>
        <taxon>Halieaceae</taxon>
        <taxon>Marimicrobium</taxon>
    </lineage>
</organism>
<reference evidence="1" key="1">
    <citation type="submission" date="2019-02" db="EMBL/GenBank/DDBJ databases">
        <authorList>
            <person name="Li S.-H."/>
        </authorList>
    </citation>
    <scope>NUCLEOTIDE SEQUENCE</scope>
    <source>
        <strain evidence="1">IMCC11814</strain>
    </source>
</reference>
<comment type="caution">
    <text evidence="1">The sequence shown here is derived from an EMBL/GenBank/DDBJ whole genome shotgun (WGS) entry which is preliminary data.</text>
</comment>
<proteinExistence type="predicted"/>
<accession>A0ABT3T1V3</accession>
<evidence type="ECO:0000313" key="2">
    <source>
        <dbReference type="Proteomes" id="UP001143304"/>
    </source>
</evidence>
<name>A0ABT3T1V3_9GAMM</name>
<gene>
    <name evidence="1" type="ORF">EYC82_00490</name>
</gene>
<dbReference type="Proteomes" id="UP001143304">
    <property type="component" value="Unassembled WGS sequence"/>
</dbReference>
<protein>
    <submittedName>
        <fullName evidence="1">Uncharacterized protein</fullName>
    </submittedName>
</protein>
<evidence type="ECO:0000313" key="1">
    <source>
        <dbReference type="EMBL" id="MCX2975830.1"/>
    </source>
</evidence>
<dbReference type="RefSeq" id="WP_279247592.1">
    <property type="nucleotide sequence ID" value="NZ_SHNO01000001.1"/>
</dbReference>
<sequence>MNITRINPKELSSRKLWQLAETPAADQLSLDELSEIIAELRERCHDLNDMQKISKIDQQSTA</sequence>
<dbReference type="EMBL" id="SHNO01000001">
    <property type="protein sequence ID" value="MCX2975830.1"/>
    <property type="molecule type" value="Genomic_DNA"/>
</dbReference>
<keyword evidence="2" id="KW-1185">Reference proteome</keyword>